<keyword evidence="4" id="KW-1185">Reference proteome</keyword>
<evidence type="ECO:0000259" key="2">
    <source>
        <dbReference type="SMART" id="SM00903"/>
    </source>
</evidence>
<name>A0A1E7JY18_9ACTN</name>
<dbReference type="Pfam" id="PF01613">
    <property type="entry name" value="Flavin_Reduct"/>
    <property type="match status" value="1"/>
</dbReference>
<dbReference type="OrthoDB" id="8901155at2"/>
<dbReference type="GO" id="GO:0042602">
    <property type="term" value="F:riboflavin reductase (NADPH) activity"/>
    <property type="evidence" value="ECO:0007669"/>
    <property type="project" value="TreeGrafter"/>
</dbReference>
<proteinExistence type="predicted"/>
<dbReference type="SUPFAM" id="SSF50475">
    <property type="entry name" value="FMN-binding split barrel"/>
    <property type="match status" value="1"/>
</dbReference>
<dbReference type="GO" id="GO:0010181">
    <property type="term" value="F:FMN binding"/>
    <property type="evidence" value="ECO:0007669"/>
    <property type="project" value="InterPro"/>
</dbReference>
<sequence>MSAPGVSETLRGGALLRAAFREHAAGVAVVTAARAGRPTGFTATSLSSVSAEPPVVSFGVGVGSSSWPVIAEAEHLAVHVLGAHQRELAETFASKEVDRFAAPTSWRWGPHGVPVLDGVSAWLVCRVIARVPVAGHRVVLAEVDDGRVRPGSRPLLYQQGRFRLLRD</sequence>
<evidence type="ECO:0000313" key="4">
    <source>
        <dbReference type="Proteomes" id="UP000176101"/>
    </source>
</evidence>
<dbReference type="PANTHER" id="PTHR30466">
    <property type="entry name" value="FLAVIN REDUCTASE"/>
    <property type="match status" value="1"/>
</dbReference>
<evidence type="ECO:0000313" key="3">
    <source>
        <dbReference type="EMBL" id="OEU96515.1"/>
    </source>
</evidence>
<dbReference type="GO" id="GO:0006208">
    <property type="term" value="P:pyrimidine nucleobase catabolic process"/>
    <property type="evidence" value="ECO:0007669"/>
    <property type="project" value="TreeGrafter"/>
</dbReference>
<organism evidence="3 4">
    <name type="scientific">Streptomyces oceani</name>
    <dbReference type="NCBI Taxonomy" id="1075402"/>
    <lineage>
        <taxon>Bacteria</taxon>
        <taxon>Bacillati</taxon>
        <taxon>Actinomycetota</taxon>
        <taxon>Actinomycetes</taxon>
        <taxon>Kitasatosporales</taxon>
        <taxon>Streptomycetaceae</taxon>
        <taxon>Streptomyces</taxon>
    </lineage>
</organism>
<accession>A0A1E7JY18</accession>
<dbReference type="SMART" id="SM00903">
    <property type="entry name" value="Flavin_Reduct"/>
    <property type="match status" value="1"/>
</dbReference>
<dbReference type="InterPro" id="IPR012349">
    <property type="entry name" value="Split_barrel_FMN-bd"/>
</dbReference>
<dbReference type="STRING" id="1075402.AN216_19695"/>
<dbReference type="InterPro" id="IPR002563">
    <property type="entry name" value="Flavin_Rdtase-like_dom"/>
</dbReference>
<reference evidence="3 4" key="1">
    <citation type="journal article" date="2016" name="Front. Microbiol.">
        <title>Comparative Genomics Analysis of Streptomyces Species Reveals Their Adaptation to the Marine Environment and Their Diversity at the Genomic Level.</title>
        <authorList>
            <person name="Tian X."/>
            <person name="Zhang Z."/>
            <person name="Yang T."/>
            <person name="Chen M."/>
            <person name="Li J."/>
            <person name="Chen F."/>
            <person name="Yang J."/>
            <person name="Li W."/>
            <person name="Zhang B."/>
            <person name="Zhang Z."/>
            <person name="Wu J."/>
            <person name="Zhang C."/>
            <person name="Long L."/>
            <person name="Xiao J."/>
        </authorList>
    </citation>
    <scope>NUCLEOTIDE SEQUENCE [LARGE SCALE GENOMIC DNA]</scope>
    <source>
        <strain evidence="3 4">SCSIO 02100</strain>
    </source>
</reference>
<gene>
    <name evidence="3" type="ORF">AN216_19695</name>
</gene>
<dbReference type="RefSeq" id="WP_070198012.1">
    <property type="nucleotide sequence ID" value="NZ_LJGU01000137.1"/>
</dbReference>
<dbReference type="PATRIC" id="fig|1075402.3.peg.1413"/>
<comment type="caution">
    <text evidence="3">The sequence shown here is derived from an EMBL/GenBank/DDBJ whole genome shotgun (WGS) entry which is preliminary data.</text>
</comment>
<dbReference type="PANTHER" id="PTHR30466:SF1">
    <property type="entry name" value="FMN REDUCTASE (NADH) RUTF"/>
    <property type="match status" value="1"/>
</dbReference>
<evidence type="ECO:0000256" key="1">
    <source>
        <dbReference type="ARBA" id="ARBA00023002"/>
    </source>
</evidence>
<dbReference type="AlphaFoldDB" id="A0A1E7JY18"/>
<feature type="domain" description="Flavin reductase like" evidence="2">
    <location>
        <begin position="20"/>
        <end position="164"/>
    </location>
</feature>
<dbReference type="Proteomes" id="UP000176101">
    <property type="component" value="Unassembled WGS sequence"/>
</dbReference>
<protein>
    <submittedName>
        <fullName evidence="3">Flavin reductase</fullName>
    </submittedName>
</protein>
<dbReference type="InterPro" id="IPR050268">
    <property type="entry name" value="NADH-dep_flavin_reductase"/>
</dbReference>
<dbReference type="EMBL" id="LJGU01000137">
    <property type="protein sequence ID" value="OEU96515.1"/>
    <property type="molecule type" value="Genomic_DNA"/>
</dbReference>
<dbReference type="Gene3D" id="2.30.110.10">
    <property type="entry name" value="Electron Transport, Fmn-binding Protein, Chain A"/>
    <property type="match status" value="1"/>
</dbReference>
<keyword evidence="1" id="KW-0560">Oxidoreductase</keyword>